<dbReference type="InterPro" id="IPR000601">
    <property type="entry name" value="PKD_dom"/>
</dbReference>
<feature type="region of interest" description="Disordered" evidence="2">
    <location>
        <begin position="789"/>
        <end position="844"/>
    </location>
</feature>
<feature type="region of interest" description="Disordered" evidence="2">
    <location>
        <begin position="1387"/>
        <end position="1421"/>
    </location>
</feature>
<dbReference type="InterPro" id="IPR041542">
    <property type="entry name" value="GH43_C2"/>
</dbReference>
<comment type="caution">
    <text evidence="5">The sequence shown here is derived from an EMBL/GenBank/DDBJ whole genome shotgun (WGS) entry which is preliminary data.</text>
</comment>
<evidence type="ECO:0000259" key="4">
    <source>
        <dbReference type="PROSITE" id="PS51175"/>
    </source>
</evidence>
<dbReference type="SMART" id="SM00089">
    <property type="entry name" value="PKD"/>
    <property type="match status" value="3"/>
</dbReference>
<dbReference type="Gene3D" id="2.60.120.200">
    <property type="match status" value="3"/>
</dbReference>
<dbReference type="CDD" id="cd00146">
    <property type="entry name" value="PKD"/>
    <property type="match status" value="2"/>
</dbReference>
<dbReference type="InterPro" id="IPR029010">
    <property type="entry name" value="ThuA-like"/>
</dbReference>
<dbReference type="InterPro" id="IPR008979">
    <property type="entry name" value="Galactose-bd-like_sf"/>
</dbReference>
<dbReference type="Pfam" id="PF06283">
    <property type="entry name" value="ThuA"/>
    <property type="match status" value="2"/>
</dbReference>
<dbReference type="PROSITE" id="PS50093">
    <property type="entry name" value="PKD"/>
    <property type="match status" value="2"/>
</dbReference>
<reference evidence="6" key="1">
    <citation type="journal article" date="2019" name="Int. J. Syst. Evol. Microbiol.">
        <title>The Global Catalogue of Microorganisms (GCM) 10K type strain sequencing project: providing services to taxonomists for standard genome sequencing and annotation.</title>
        <authorList>
            <consortium name="The Broad Institute Genomics Platform"/>
            <consortium name="The Broad Institute Genome Sequencing Center for Infectious Disease"/>
            <person name="Wu L."/>
            <person name="Ma J."/>
        </authorList>
    </citation>
    <scope>NUCLEOTIDE SEQUENCE [LARGE SCALE GENOMIC DNA]</scope>
    <source>
        <strain evidence="6">JCM 18459</strain>
    </source>
</reference>
<dbReference type="SUPFAM" id="SSF52317">
    <property type="entry name" value="Class I glutamine amidotransferase-like"/>
    <property type="match status" value="1"/>
</dbReference>
<organism evidence="5 6">
    <name type="scientific">Nocardioides marinquilinus</name>
    <dbReference type="NCBI Taxonomy" id="1210400"/>
    <lineage>
        <taxon>Bacteria</taxon>
        <taxon>Bacillati</taxon>
        <taxon>Actinomycetota</taxon>
        <taxon>Actinomycetes</taxon>
        <taxon>Propionibacteriales</taxon>
        <taxon>Nocardioidaceae</taxon>
        <taxon>Nocardioides</taxon>
    </lineage>
</organism>
<dbReference type="Pfam" id="PF17851">
    <property type="entry name" value="GH43_C2"/>
    <property type="match status" value="3"/>
</dbReference>
<gene>
    <name evidence="5" type="ORF">GCM10023340_15200</name>
</gene>
<dbReference type="InterPro" id="IPR013783">
    <property type="entry name" value="Ig-like_fold"/>
</dbReference>
<feature type="compositionally biased region" description="Polar residues" evidence="2">
    <location>
        <begin position="795"/>
        <end position="812"/>
    </location>
</feature>
<dbReference type="PROSITE" id="PS51175">
    <property type="entry name" value="CBM6"/>
    <property type="match status" value="1"/>
</dbReference>
<dbReference type="Pfam" id="PF17963">
    <property type="entry name" value="Big_9"/>
    <property type="match status" value="1"/>
</dbReference>
<dbReference type="SUPFAM" id="SSF50952">
    <property type="entry name" value="Soluble quinoprotein glucose dehydrogenase"/>
    <property type="match status" value="1"/>
</dbReference>
<dbReference type="Gene3D" id="3.40.50.880">
    <property type="match status" value="1"/>
</dbReference>
<feature type="domain" description="PKD" evidence="3">
    <location>
        <begin position="1125"/>
        <end position="1208"/>
    </location>
</feature>
<accession>A0ABP9PGY8</accession>
<dbReference type="CDD" id="cd04084">
    <property type="entry name" value="CBM6_xylanase-like"/>
    <property type="match status" value="1"/>
</dbReference>
<dbReference type="SUPFAM" id="SSF49785">
    <property type="entry name" value="Galactose-binding domain-like"/>
    <property type="match status" value="1"/>
</dbReference>
<dbReference type="InterPro" id="IPR011041">
    <property type="entry name" value="Quinoprot_gluc/sorb_DH_b-prop"/>
</dbReference>
<evidence type="ECO:0000313" key="5">
    <source>
        <dbReference type="EMBL" id="GAA5145601.1"/>
    </source>
</evidence>
<dbReference type="SUPFAM" id="SSF49299">
    <property type="entry name" value="PKD domain"/>
    <property type="match status" value="2"/>
</dbReference>
<dbReference type="InterPro" id="IPR029062">
    <property type="entry name" value="Class_I_gatase-like"/>
</dbReference>
<dbReference type="Gene3D" id="2.60.120.260">
    <property type="entry name" value="Galactose-binding domain-like"/>
    <property type="match status" value="1"/>
</dbReference>
<dbReference type="InterPro" id="IPR022409">
    <property type="entry name" value="PKD/Chitinase_dom"/>
</dbReference>
<keyword evidence="6" id="KW-1185">Reference proteome</keyword>
<dbReference type="PANTHER" id="PTHR40469:SF2">
    <property type="entry name" value="GALACTOSE-BINDING DOMAIN-LIKE SUPERFAMILY PROTEIN"/>
    <property type="match status" value="1"/>
</dbReference>
<dbReference type="EMBL" id="BAABKG010000002">
    <property type="protein sequence ID" value="GAA5145601.1"/>
    <property type="molecule type" value="Genomic_DNA"/>
</dbReference>
<dbReference type="InterPro" id="IPR005084">
    <property type="entry name" value="CBM6"/>
</dbReference>
<dbReference type="PANTHER" id="PTHR40469">
    <property type="entry name" value="SECRETED GLYCOSYL HYDROLASE"/>
    <property type="match status" value="1"/>
</dbReference>
<dbReference type="InterPro" id="IPR006584">
    <property type="entry name" value="Cellulose-bd_IV"/>
</dbReference>
<dbReference type="Pfam" id="PF03422">
    <property type="entry name" value="CBM_6"/>
    <property type="match status" value="1"/>
</dbReference>
<dbReference type="InterPro" id="IPR013320">
    <property type="entry name" value="ConA-like_dom_sf"/>
</dbReference>
<evidence type="ECO:0008006" key="7">
    <source>
        <dbReference type="Google" id="ProtNLM"/>
    </source>
</evidence>
<dbReference type="SMART" id="SM00606">
    <property type="entry name" value="CBD_IV"/>
    <property type="match status" value="1"/>
</dbReference>
<dbReference type="InterPro" id="IPR012938">
    <property type="entry name" value="Glc/Sorbosone_DH"/>
</dbReference>
<dbReference type="Proteomes" id="UP001500221">
    <property type="component" value="Unassembled WGS sequence"/>
</dbReference>
<evidence type="ECO:0000313" key="6">
    <source>
        <dbReference type="Proteomes" id="UP001500221"/>
    </source>
</evidence>
<dbReference type="Pfam" id="PF18911">
    <property type="entry name" value="PKD_4"/>
    <property type="match status" value="2"/>
</dbReference>
<dbReference type="Pfam" id="PF07995">
    <property type="entry name" value="GSDH"/>
    <property type="match status" value="1"/>
</dbReference>
<dbReference type="InterPro" id="IPR011042">
    <property type="entry name" value="6-blade_b-propeller_TolB-like"/>
</dbReference>
<dbReference type="Gene3D" id="2.120.10.30">
    <property type="entry name" value="TolB, C-terminal domain"/>
    <property type="match status" value="1"/>
</dbReference>
<dbReference type="InterPro" id="IPR035986">
    <property type="entry name" value="PKD_dom_sf"/>
</dbReference>
<evidence type="ECO:0000256" key="2">
    <source>
        <dbReference type="SAM" id="MobiDB-lite"/>
    </source>
</evidence>
<feature type="domain" description="CBM6" evidence="4">
    <location>
        <begin position="985"/>
        <end position="1115"/>
    </location>
</feature>
<sequence>MAAAAPGAAAASPADVSAGWQPGDLTAVVEQTTTADASSLTTAQADTLARYAKKADPTFDVLVFSKTAGFRHDSIPAGIAAIKKMGAQNGFSVTATEDATAFTAANLAPYEAVVWLSTTSDVLNASQQTAFENYIRAGGGYVGIHAASDTEYTWPWYGKLVGAYFRNHPAGTPTATVDVEDFETPSTCHLPAEWVRTDEWYNFQPTEGTFAGGNLPYVGGNGPATVPDYSPRGNPNINVLASLDESTYDEVDGNTTDDDHPIAWYQEYDGGRSFYTGGGHTQASFTEPAFVQHVLGGIQYAADQAPDACGTGAPTDASFEQVTLAKGVDKVGEPMAISVLPDGRVLHNARDGRIFLTDLDGNTRLVATVPVYQHDEDGLQSMAVSPDFANDGWVYIYYAPKLNTPNGDAPETGTAATWETWKGYNQLSRVKMVNDTIDLTTEQKLLEVEASRGICCHAGGGIDFDAAGNLYLSTGDDSNPFASDGYAPLDERANRNPAFDAQRSSGNTNDLRGKVVRIKPNPTTATYTIPTGNLFPEADDPGNKTRPEIYAMGFRNPFRMTVDKATGYVYLGEYGPDAGGTNPNRGPGGIVEFNQIRQAGNFGWPYCTGPNTQATTYNDWDFAGPSTQTPPKFNCAAPVNNSIHNTGLTNLPPAQAAWIYYDGGNVTYSGRTTNEFGGGGEAPMAGPVYNYDPDLDSDVKFPEYFDNHFFAGEWTRGWIKDITMEADGDVAGIDPFFDSSTLYAVMDMEFGPDGSLYVLDYGNGGYFQGNENSAVYKINAINEGQRSPTAVARATPNSGQAPLSVSFSSAGSSDPDEGDSIASYSWDFDGDGDEDSNQANPTYVYTTNGEYDARLTVTDSTGRTGSATVVVVVGNTRPEVEMVQPVNGGFFDFGDDVLLDVEVTDQEDADVDCADIDVSYILGHDSHGHPLSETDGCATTVKTVRDEGHDPAANIFGVINASYTDGGANGVRSLTGSAEVVLNPKRKQVEHWTDVNGVQTEVTTDPQGGARNLSNIDDNDWVSYDPVSLYQIDELRFRVASAGAGGTIEARLDSPTGQLAGSVQVAPTGGWQNWETVSMTVDEAAKTGTHELYLVFQGATEGATGLFNVNFFDAWGKGVSANSAPRVTVAATPTQGTAPLTVEFDGDATDFDGDDLTYAWDFGVEGDADTATTPDATWSYDEPGTYVARLTVTDESGGVGSAAVTIRVLAQCGVQKSDEFDGSSLNGKWTVEDPSGAVAVDGGSLRLPIQSGSMYGPGGNAVDRVSQAAPDGPWTITAKLTADLTENYHQAGLRIFADQDNWASVHMVTVNGARQMEFIYENAGSPRNGAGDNTPVATDFPTTYYVRLISDGTDVTAAYSADGTTFTPVGQPAPLSAFASGPKVGPHALSGGAGSQPTASFDWIRFDPDGTSGGSTEASDEFDGTALDKCRWNAIVREDTSKYEVVDGALKITTTPGDLYQTPNAPGTTNLILQTGPSGDYTMETRLAANFTTGYAQGGLMAYGDDDNYVKIDVIADDGQTRINRVELRSEVGGVIQNPQPQVDLPANVSNYRLRLVRTGNSYTGEVAVDGGEWQSVGAAVTNPATGMDVGVFALGVNQADRVAQFDYFRLTEANVNRNPVAVDDSATTTESTAVDVDVLANDTDADGDTLAVASVTDPANGTATITGTKVRYTPDAGHTGADTFDYVVSDGNGGTDTGTVTVTTYADCELGTPDDSFDGTALDPCRWNAIVAENPDLYEVSDGSLKITTTPGEIYRTGTAKSNFILQSPDHAGTDWEIATRLDASALAGGYSQAGLMVYGSDADYVKLAVIADDGRTEPNRIELRSEVGNQVADVGPGIDIPAGTASDIWLRLTKAGDSYTGAYSADNGATWVDIDGAVTNAAPAPRFGLFTAGVLRSGDVVAFDEFLVDGVDPEPTPVPDTRITAGPSGTKKLRTATVRFTATGPGADGATFECSLDGAAWTACTSPATLRNLKDGTHRFRVRAVSEGGADATPASIQWKVDATGPSVTAFGPKGTVKDRTPTVRATIKDVRSGVTKARVKLKVDGKNRTFKWSNGKLTWTSGSNLAYGKHTVRIEATDGAGNKTVKTWSFRIQR</sequence>
<evidence type="ECO:0000259" key="3">
    <source>
        <dbReference type="PROSITE" id="PS50093"/>
    </source>
</evidence>
<dbReference type="Gene3D" id="2.60.40.10">
    <property type="entry name" value="Immunoglobulins"/>
    <property type="match status" value="3"/>
</dbReference>
<proteinExistence type="predicted"/>
<name>A0ABP9PGY8_9ACTN</name>
<evidence type="ECO:0000256" key="1">
    <source>
        <dbReference type="ARBA" id="ARBA00022729"/>
    </source>
</evidence>
<keyword evidence="1" id="KW-0732">Signal</keyword>
<protein>
    <recommendedName>
        <fullName evidence="7">DUF1349 domain-containing protein</fullName>
    </recommendedName>
</protein>
<dbReference type="SUPFAM" id="SSF49899">
    <property type="entry name" value="Concanavalin A-like lectins/glucanases"/>
    <property type="match status" value="3"/>
</dbReference>
<feature type="domain" description="PKD" evidence="3">
    <location>
        <begin position="788"/>
        <end position="873"/>
    </location>
</feature>